<evidence type="ECO:0000313" key="1">
    <source>
        <dbReference type="EMBL" id="RHC12313.1"/>
    </source>
</evidence>
<name>A0A413YTD7_9FIRM</name>
<dbReference type="EMBL" id="QSHM01000012">
    <property type="protein sequence ID" value="RHC12313.1"/>
    <property type="molecule type" value="Genomic_DNA"/>
</dbReference>
<sequence>MEPRIEYSPLIQQAGKPLYKGLFCASSDENIQGKSTTVLAQGVAFAWIFEEHRDSDRAKLWNMSYERKQR</sequence>
<proteinExistence type="predicted"/>
<accession>A0A413YTD7</accession>
<reference evidence="1 2" key="1">
    <citation type="submission" date="2018-08" db="EMBL/GenBank/DDBJ databases">
        <title>A genome reference for cultivated species of the human gut microbiota.</title>
        <authorList>
            <person name="Zou Y."/>
            <person name="Xue W."/>
            <person name="Luo G."/>
        </authorList>
    </citation>
    <scope>NUCLEOTIDE SEQUENCE [LARGE SCALE GENOMIC DNA]</scope>
    <source>
        <strain evidence="1 2">AM37-3BH</strain>
    </source>
</reference>
<comment type="caution">
    <text evidence="1">The sequence shown here is derived from an EMBL/GenBank/DDBJ whole genome shotgun (WGS) entry which is preliminary data.</text>
</comment>
<gene>
    <name evidence="1" type="ORF">DW858_10380</name>
</gene>
<dbReference type="Proteomes" id="UP000285844">
    <property type="component" value="Unassembled WGS sequence"/>
</dbReference>
<dbReference type="AlphaFoldDB" id="A0A413YTD7"/>
<evidence type="ECO:0000313" key="2">
    <source>
        <dbReference type="Proteomes" id="UP000285844"/>
    </source>
</evidence>
<protein>
    <submittedName>
        <fullName evidence="1">Uncharacterized protein</fullName>
    </submittedName>
</protein>
<organism evidence="1 2">
    <name type="scientific">Lachnospira eligens</name>
    <dbReference type="NCBI Taxonomy" id="39485"/>
    <lineage>
        <taxon>Bacteria</taxon>
        <taxon>Bacillati</taxon>
        <taxon>Bacillota</taxon>
        <taxon>Clostridia</taxon>
        <taxon>Lachnospirales</taxon>
        <taxon>Lachnospiraceae</taxon>
        <taxon>Lachnospira</taxon>
    </lineage>
</organism>